<proteinExistence type="predicted"/>
<reference evidence="1 2" key="1">
    <citation type="journal article" date="2014" name="Genome Announc.">
        <title>Draft Genome Sequences of Two Vibrionaceae Species, Vibrio ponticus C121 and Photobacterium aphoticum C119, Isolated as Coral Reef Microbiota.</title>
        <authorList>
            <person name="Al-saari N."/>
            <person name="Meirelles P.M."/>
            <person name="Mino S."/>
            <person name="Suda W."/>
            <person name="Oshima K."/>
            <person name="Hattori M."/>
            <person name="Ohkuma M."/>
            <person name="Thompson F.L."/>
            <person name="Gomez-Gil B."/>
            <person name="Sawabe T."/>
            <person name="Sawabe T."/>
        </authorList>
    </citation>
    <scope>NUCLEOTIDE SEQUENCE [LARGE SCALE GENOMIC DNA]</scope>
    <source>
        <strain evidence="1 2">JCM 19237</strain>
    </source>
</reference>
<evidence type="ECO:0000313" key="2">
    <source>
        <dbReference type="Proteomes" id="UP000029227"/>
    </source>
</evidence>
<name>A0A090QY47_9GAMM</name>
<accession>A0A090QY47</accession>
<dbReference type="EMBL" id="BBMN01000022">
    <property type="protein sequence ID" value="GAL08105.1"/>
    <property type="molecule type" value="Genomic_DNA"/>
</dbReference>
<sequence length="38" mass="3852">MLQSRHIIGVAATGDHVVARLVEGMSTMIADAGTASGQ</sequence>
<protein>
    <submittedName>
        <fullName evidence="1">Uncharacterized protein</fullName>
    </submittedName>
</protein>
<dbReference type="AlphaFoldDB" id="A0A090QY47"/>
<organism evidence="1 2">
    <name type="scientific">Photobacterium aphoticum</name>
    <dbReference type="NCBI Taxonomy" id="754436"/>
    <lineage>
        <taxon>Bacteria</taxon>
        <taxon>Pseudomonadati</taxon>
        <taxon>Pseudomonadota</taxon>
        <taxon>Gammaproteobacteria</taxon>
        <taxon>Vibrionales</taxon>
        <taxon>Vibrionaceae</taxon>
        <taxon>Photobacterium</taxon>
    </lineage>
</organism>
<comment type="caution">
    <text evidence="1">The sequence shown here is derived from an EMBL/GenBank/DDBJ whole genome shotgun (WGS) entry which is preliminary data.</text>
</comment>
<evidence type="ECO:0000313" key="1">
    <source>
        <dbReference type="EMBL" id="GAL08105.1"/>
    </source>
</evidence>
<dbReference type="Proteomes" id="UP000029227">
    <property type="component" value="Unassembled WGS sequence"/>
</dbReference>
<gene>
    <name evidence="1" type="ORF">JCM19237_159</name>
</gene>